<keyword evidence="11" id="KW-0012">Acyltransferase</keyword>
<protein>
    <recommendedName>
        <fullName evidence="12">3-oxoacyl-[acyl-carrier-protein] synthase 1</fullName>
        <ecNumber evidence="4">2.3.1.41</ecNumber>
    </recommendedName>
    <alternativeName>
        <fullName evidence="13">3-oxoacyl-[acyl-carrier-protein] synthase I</fullName>
    </alternativeName>
    <alternativeName>
        <fullName evidence="14">Beta-ketoacyl-ACP synthase I</fullName>
    </alternativeName>
</protein>
<feature type="domain" description="Ketosynthase family 3 (KS3)" evidence="18">
    <location>
        <begin position="2"/>
        <end position="405"/>
    </location>
</feature>
<dbReference type="InterPro" id="IPR014031">
    <property type="entry name" value="Ketoacyl_synth_C"/>
</dbReference>
<evidence type="ECO:0000256" key="10">
    <source>
        <dbReference type="ARBA" id="ARBA00023160"/>
    </source>
</evidence>
<dbReference type="Pfam" id="PF00109">
    <property type="entry name" value="ketoacyl-synt"/>
    <property type="match status" value="1"/>
</dbReference>
<name>A0ABT3RUD4_9BACT</name>
<proteinExistence type="inferred from homology"/>
<dbReference type="InterPro" id="IPR018201">
    <property type="entry name" value="Ketoacyl_synth_AS"/>
</dbReference>
<evidence type="ECO:0000313" key="19">
    <source>
        <dbReference type="EMBL" id="MCX2745385.1"/>
    </source>
</evidence>
<evidence type="ECO:0000256" key="17">
    <source>
        <dbReference type="RuleBase" id="RU003694"/>
    </source>
</evidence>
<dbReference type="InterPro" id="IPR020615">
    <property type="entry name" value="Thiolase_acyl_enz_int_AS"/>
</dbReference>
<comment type="subunit">
    <text evidence="3">Homodimer.</text>
</comment>
<keyword evidence="5" id="KW-0963">Cytoplasm</keyword>
<evidence type="ECO:0000256" key="11">
    <source>
        <dbReference type="ARBA" id="ARBA00023315"/>
    </source>
</evidence>
<keyword evidence="8" id="KW-0276">Fatty acid metabolism</keyword>
<organism evidence="19 20">
    <name type="scientific">Mangrovivirga halotolerans</name>
    <dbReference type="NCBI Taxonomy" id="2993936"/>
    <lineage>
        <taxon>Bacteria</taxon>
        <taxon>Pseudomonadati</taxon>
        <taxon>Bacteroidota</taxon>
        <taxon>Cytophagia</taxon>
        <taxon>Cytophagales</taxon>
        <taxon>Mangrovivirgaceae</taxon>
        <taxon>Mangrovivirga</taxon>
    </lineage>
</organism>
<dbReference type="InterPro" id="IPR020841">
    <property type="entry name" value="PKS_Beta-ketoAc_synthase_dom"/>
</dbReference>
<dbReference type="Pfam" id="PF02801">
    <property type="entry name" value="Ketoacyl-synt_C"/>
    <property type="match status" value="1"/>
</dbReference>
<comment type="catalytic activity">
    <reaction evidence="15">
        <text>(3Z)-decenoyl-[ACP] + malonyl-[ACP] + H(+) = 3-oxo-(5Z)-dodecenoyl-[ACP] + holo-[ACP] + CO2</text>
        <dbReference type="Rhea" id="RHEA:54940"/>
        <dbReference type="Rhea" id="RHEA-COMP:9623"/>
        <dbReference type="Rhea" id="RHEA-COMP:9685"/>
        <dbReference type="Rhea" id="RHEA-COMP:9927"/>
        <dbReference type="Rhea" id="RHEA-COMP:14042"/>
        <dbReference type="ChEBI" id="CHEBI:15378"/>
        <dbReference type="ChEBI" id="CHEBI:16526"/>
        <dbReference type="ChEBI" id="CHEBI:64479"/>
        <dbReference type="ChEBI" id="CHEBI:78449"/>
        <dbReference type="ChEBI" id="CHEBI:78798"/>
        <dbReference type="ChEBI" id="CHEBI:138410"/>
    </reaction>
    <physiologicalReaction direction="left-to-right" evidence="15">
        <dbReference type="Rhea" id="RHEA:54941"/>
    </physiologicalReaction>
</comment>
<comment type="catalytic activity">
    <reaction evidence="16">
        <text>a fatty acyl-[ACP] + malonyl-[ACP] + H(+) = a 3-oxoacyl-[ACP] + holo-[ACP] + CO2</text>
        <dbReference type="Rhea" id="RHEA:22836"/>
        <dbReference type="Rhea" id="RHEA-COMP:9623"/>
        <dbReference type="Rhea" id="RHEA-COMP:9685"/>
        <dbReference type="Rhea" id="RHEA-COMP:9916"/>
        <dbReference type="Rhea" id="RHEA-COMP:14125"/>
        <dbReference type="ChEBI" id="CHEBI:15378"/>
        <dbReference type="ChEBI" id="CHEBI:16526"/>
        <dbReference type="ChEBI" id="CHEBI:64479"/>
        <dbReference type="ChEBI" id="CHEBI:78449"/>
        <dbReference type="ChEBI" id="CHEBI:78776"/>
        <dbReference type="ChEBI" id="CHEBI:138651"/>
        <dbReference type="EC" id="2.3.1.41"/>
    </reaction>
    <physiologicalReaction direction="left-to-right" evidence="16">
        <dbReference type="Rhea" id="RHEA:22837"/>
    </physiologicalReaction>
</comment>
<dbReference type="EC" id="2.3.1.41" evidence="4"/>
<evidence type="ECO:0000256" key="2">
    <source>
        <dbReference type="ARBA" id="ARBA00008467"/>
    </source>
</evidence>
<evidence type="ECO:0000256" key="9">
    <source>
        <dbReference type="ARBA" id="ARBA00023098"/>
    </source>
</evidence>
<gene>
    <name evidence="19" type="ORF">OO013_16015</name>
</gene>
<keyword evidence="9" id="KW-0443">Lipid metabolism</keyword>
<evidence type="ECO:0000256" key="7">
    <source>
        <dbReference type="ARBA" id="ARBA00022679"/>
    </source>
</evidence>
<dbReference type="InterPro" id="IPR000794">
    <property type="entry name" value="Beta-ketoacyl_synthase"/>
</dbReference>
<keyword evidence="7 17" id="KW-0808">Transferase</keyword>
<evidence type="ECO:0000256" key="8">
    <source>
        <dbReference type="ARBA" id="ARBA00022832"/>
    </source>
</evidence>
<dbReference type="PROSITE" id="PS00606">
    <property type="entry name" value="KS3_1"/>
    <property type="match status" value="1"/>
</dbReference>
<comment type="subcellular location">
    <subcellularLocation>
        <location evidence="1">Cytoplasm</location>
    </subcellularLocation>
</comment>
<evidence type="ECO:0000256" key="13">
    <source>
        <dbReference type="ARBA" id="ARBA00041620"/>
    </source>
</evidence>
<dbReference type="PROSITE" id="PS52004">
    <property type="entry name" value="KS3_2"/>
    <property type="match status" value="1"/>
</dbReference>
<dbReference type="InterPro" id="IPR016039">
    <property type="entry name" value="Thiolase-like"/>
</dbReference>
<keyword evidence="6" id="KW-0444">Lipid biosynthesis</keyword>
<evidence type="ECO:0000313" key="20">
    <source>
        <dbReference type="Proteomes" id="UP001209885"/>
    </source>
</evidence>
<evidence type="ECO:0000259" key="18">
    <source>
        <dbReference type="PROSITE" id="PS52004"/>
    </source>
</evidence>
<evidence type="ECO:0000256" key="1">
    <source>
        <dbReference type="ARBA" id="ARBA00004496"/>
    </source>
</evidence>
<dbReference type="PROSITE" id="PS00098">
    <property type="entry name" value="THIOLASE_1"/>
    <property type="match status" value="1"/>
</dbReference>
<dbReference type="PANTHER" id="PTHR11712">
    <property type="entry name" value="POLYKETIDE SYNTHASE-RELATED"/>
    <property type="match status" value="1"/>
</dbReference>
<evidence type="ECO:0000256" key="6">
    <source>
        <dbReference type="ARBA" id="ARBA00022516"/>
    </source>
</evidence>
<evidence type="ECO:0000256" key="14">
    <source>
        <dbReference type="ARBA" id="ARBA00042143"/>
    </source>
</evidence>
<dbReference type="CDD" id="cd00834">
    <property type="entry name" value="KAS_I_II"/>
    <property type="match status" value="1"/>
</dbReference>
<evidence type="ECO:0000256" key="5">
    <source>
        <dbReference type="ARBA" id="ARBA00022490"/>
    </source>
</evidence>
<dbReference type="InterPro" id="IPR014030">
    <property type="entry name" value="Ketoacyl_synth_N"/>
</dbReference>
<dbReference type="EMBL" id="JAPFQN010000009">
    <property type="protein sequence ID" value="MCX2745385.1"/>
    <property type="molecule type" value="Genomic_DNA"/>
</dbReference>
<sequence length="406" mass="44044">MDNRVVITGIGIYSTLGVNLEEVINSLYNGKSGIGIDEERYDMGFRSPLTGVIKTPDLKPYLKRRERIGLPEQGQYAYLATLEALNNAKMNQEFLDNNIVGIIYGNDSSAKPVIEASDIVREKKDTTLIGSGSIFQSMNSTVTMNLSTILKLKGINMTISAACASGSHSIGMGYMLIKHGYQDKVICGGAQEINAQSMGSFDGLSTFSVRTDDPTAASRPFDVERDGLVPSGGAATVIIESLESAQKRGAKIYGEILGYGFSSDGDHISRPNQHGPSRSLENAFNQANLKPEDIDYINAHATSTPIGDLNEAKAIDSIFGNSKPFISSTKSMTGHEMWMAGASEIVYSLLMMENNFIAPSINLNKPNDEIKHLNFAKERVDTDFNTFLSNSFGFGGTNSSIIIRKI</sequence>
<dbReference type="Gene3D" id="3.40.47.10">
    <property type="match status" value="1"/>
</dbReference>
<comment type="caution">
    <text evidence="19">The sequence shown here is derived from an EMBL/GenBank/DDBJ whole genome shotgun (WGS) entry which is preliminary data.</text>
</comment>
<evidence type="ECO:0000256" key="16">
    <source>
        <dbReference type="ARBA" id="ARBA00048506"/>
    </source>
</evidence>
<dbReference type="SMART" id="SM00825">
    <property type="entry name" value="PKS_KS"/>
    <property type="match status" value="1"/>
</dbReference>
<reference evidence="19 20" key="1">
    <citation type="submission" date="2022-11" db="EMBL/GenBank/DDBJ databases">
        <title>The characterization of three novel Bacteroidetes species and genomic analysis of their roles in tidal elemental geochemical cycles.</title>
        <authorList>
            <person name="Ma K."/>
        </authorList>
    </citation>
    <scope>NUCLEOTIDE SEQUENCE [LARGE SCALE GENOMIC DNA]</scope>
    <source>
        <strain evidence="19 20">M17</strain>
    </source>
</reference>
<comment type="similarity">
    <text evidence="2 17">Belongs to the thiolase-like superfamily. Beta-ketoacyl-ACP synthases family.</text>
</comment>
<keyword evidence="20" id="KW-1185">Reference proteome</keyword>
<keyword evidence="10" id="KW-0275">Fatty acid biosynthesis</keyword>
<dbReference type="Proteomes" id="UP001209885">
    <property type="component" value="Unassembled WGS sequence"/>
</dbReference>
<accession>A0ABT3RUD4</accession>
<evidence type="ECO:0000256" key="12">
    <source>
        <dbReference type="ARBA" id="ARBA00039450"/>
    </source>
</evidence>
<dbReference type="RefSeq" id="WP_266057955.1">
    <property type="nucleotide sequence ID" value="NZ_JAPFQN010000009.1"/>
</dbReference>
<evidence type="ECO:0000256" key="15">
    <source>
        <dbReference type="ARBA" id="ARBA00048121"/>
    </source>
</evidence>
<evidence type="ECO:0000256" key="3">
    <source>
        <dbReference type="ARBA" id="ARBA00011738"/>
    </source>
</evidence>
<dbReference type="SUPFAM" id="SSF53901">
    <property type="entry name" value="Thiolase-like"/>
    <property type="match status" value="2"/>
</dbReference>
<evidence type="ECO:0000256" key="4">
    <source>
        <dbReference type="ARBA" id="ARBA00013191"/>
    </source>
</evidence>
<dbReference type="PANTHER" id="PTHR11712:SF306">
    <property type="entry name" value="3-OXOACYL-[ACYL-CARRIER-PROTEIN] SYNTHASE 1"/>
    <property type="match status" value="1"/>
</dbReference>